<organism evidence="10 11">
    <name type="scientific">Candidatus Solincola sediminis</name>
    <dbReference type="NCBI Taxonomy" id="1797199"/>
    <lineage>
        <taxon>Bacteria</taxon>
        <taxon>Bacillati</taxon>
        <taxon>Actinomycetota</taxon>
        <taxon>Candidatus Geothermincolia</taxon>
        <taxon>Candidatus Geothermincolales</taxon>
        <taxon>Candidatus Geothermincolaceae</taxon>
        <taxon>Candidatus Solincola</taxon>
    </lineage>
</organism>
<dbReference type="InterPro" id="IPR020598">
    <property type="entry name" value="rRNA_Ade_methylase_Trfase_N"/>
</dbReference>
<dbReference type="EC" id="2.1.1.182" evidence="7"/>
<sequence>MRERTLVGTLARPSVVAEILEKHGIHLARALGQHFLVDGNVLRRVVEGAALKPGNTILEIGPGIGTLTEELCDRAGRVVAVETDRRLITALRDTLGDRNNLEILQGDALRVDLPALFSPGEPLKLVSNLPYSIATPLILHTLHELPQLRSLTVTVQRELADRYLASPGTSAYNAVSVKLQFLTDIRRLAHVPPSVFFPPPRVESSIMHFERKKSALSLPQVDAFFSFLNAAFSSRRKKLVNALSGGRNAYVGRAPAEAALDETGVPASSRAEELTPDKLLQVFLALQQKS</sequence>
<dbReference type="FunFam" id="3.40.50.150:FF:000023">
    <property type="entry name" value="Ribosomal RNA small subunit methyltransferase A"/>
    <property type="match status" value="1"/>
</dbReference>
<evidence type="ECO:0000313" key="10">
    <source>
        <dbReference type="EMBL" id="OFW57727.1"/>
    </source>
</evidence>
<evidence type="ECO:0000313" key="11">
    <source>
        <dbReference type="Proteomes" id="UP000177876"/>
    </source>
</evidence>
<keyword evidence="3 7" id="KW-0489">Methyltransferase</keyword>
<comment type="similarity">
    <text evidence="7">Belongs to the class I-like SAM-binding methyltransferase superfamily. rRNA adenine N(6)-methyltransferase family. RsmA subfamily.</text>
</comment>
<evidence type="ECO:0000256" key="3">
    <source>
        <dbReference type="ARBA" id="ARBA00022603"/>
    </source>
</evidence>
<dbReference type="STRING" id="1797197.A2Y75_08290"/>
<dbReference type="Gene3D" id="1.10.8.100">
    <property type="entry name" value="Ribosomal RNA adenine dimethylase-like, domain 2"/>
    <property type="match status" value="1"/>
</dbReference>
<dbReference type="PROSITE" id="PS01131">
    <property type="entry name" value="RRNA_A_DIMETH"/>
    <property type="match status" value="1"/>
</dbReference>
<dbReference type="InterPro" id="IPR023165">
    <property type="entry name" value="rRNA_Ade_diMease-like_C"/>
</dbReference>
<dbReference type="SMART" id="SM00650">
    <property type="entry name" value="rADc"/>
    <property type="match status" value="1"/>
</dbReference>
<keyword evidence="5 7" id="KW-0949">S-adenosyl-L-methionine</keyword>
<evidence type="ECO:0000256" key="2">
    <source>
        <dbReference type="ARBA" id="ARBA00022552"/>
    </source>
</evidence>
<feature type="binding site" evidence="7 8">
    <location>
        <position position="36"/>
    </location>
    <ligand>
        <name>S-adenosyl-L-methionine</name>
        <dbReference type="ChEBI" id="CHEBI:59789"/>
    </ligand>
</feature>
<keyword evidence="6 7" id="KW-0694">RNA-binding</keyword>
<accession>A0A1F2WLK5</accession>
<evidence type="ECO:0000256" key="4">
    <source>
        <dbReference type="ARBA" id="ARBA00022679"/>
    </source>
</evidence>
<dbReference type="EMBL" id="MELK01000030">
    <property type="protein sequence ID" value="OFW57727.1"/>
    <property type="molecule type" value="Genomic_DNA"/>
</dbReference>
<dbReference type="PROSITE" id="PS51689">
    <property type="entry name" value="SAM_RNA_A_N6_MT"/>
    <property type="match status" value="1"/>
</dbReference>
<dbReference type="Proteomes" id="UP000177876">
    <property type="component" value="Unassembled WGS sequence"/>
</dbReference>
<evidence type="ECO:0000256" key="6">
    <source>
        <dbReference type="ARBA" id="ARBA00022884"/>
    </source>
</evidence>
<dbReference type="InterPro" id="IPR029063">
    <property type="entry name" value="SAM-dependent_MTases_sf"/>
</dbReference>
<evidence type="ECO:0000256" key="7">
    <source>
        <dbReference type="HAMAP-Rule" id="MF_00607"/>
    </source>
</evidence>
<proteinExistence type="inferred from homology"/>
<comment type="function">
    <text evidence="7">Specifically dimethylates two adjacent adenosines (A1518 and A1519) in the loop of a conserved hairpin near the 3'-end of 16S rRNA in the 30S particle. May play a critical role in biogenesis of 30S subunits.</text>
</comment>
<dbReference type="SUPFAM" id="SSF53335">
    <property type="entry name" value="S-adenosyl-L-methionine-dependent methyltransferases"/>
    <property type="match status" value="1"/>
</dbReference>
<dbReference type="CDD" id="cd02440">
    <property type="entry name" value="AdoMet_MTases"/>
    <property type="match status" value="1"/>
</dbReference>
<protein>
    <recommendedName>
        <fullName evidence="7">Ribosomal RNA small subunit methyltransferase A</fullName>
        <ecNumber evidence="7">2.1.1.182</ecNumber>
    </recommendedName>
    <alternativeName>
        <fullName evidence="7">16S rRNA (adenine(1518)-N(6)/adenine(1519)-N(6))-dimethyltransferase</fullName>
    </alternativeName>
    <alternativeName>
        <fullName evidence="7">16S rRNA dimethyladenosine transferase</fullName>
    </alternativeName>
    <alternativeName>
        <fullName evidence="7">16S rRNA dimethylase</fullName>
    </alternativeName>
    <alternativeName>
        <fullName evidence="7">S-adenosylmethionine-6-N', N'-adenosyl(rRNA) dimethyltransferase</fullName>
    </alternativeName>
</protein>
<dbReference type="AlphaFoldDB" id="A0A1F2WLK5"/>
<feature type="domain" description="Ribosomal RNA adenine methylase transferase N-terminal" evidence="9">
    <location>
        <begin position="41"/>
        <end position="213"/>
    </location>
</feature>
<dbReference type="NCBIfam" id="TIGR00755">
    <property type="entry name" value="ksgA"/>
    <property type="match status" value="1"/>
</dbReference>
<dbReference type="PANTHER" id="PTHR11727">
    <property type="entry name" value="DIMETHYLADENOSINE TRANSFERASE"/>
    <property type="match status" value="1"/>
</dbReference>
<dbReference type="Gene3D" id="3.40.50.150">
    <property type="entry name" value="Vaccinia Virus protein VP39"/>
    <property type="match status" value="1"/>
</dbReference>
<feature type="binding site" evidence="7 8">
    <location>
        <position position="34"/>
    </location>
    <ligand>
        <name>S-adenosyl-L-methionine</name>
        <dbReference type="ChEBI" id="CHEBI:59789"/>
    </ligand>
</feature>
<feature type="binding site" evidence="7 8">
    <location>
        <position position="107"/>
    </location>
    <ligand>
        <name>S-adenosyl-L-methionine</name>
        <dbReference type="ChEBI" id="CHEBI:59789"/>
    </ligand>
</feature>
<keyword evidence="1 7" id="KW-0963">Cytoplasm</keyword>
<comment type="catalytic activity">
    <reaction evidence="7">
        <text>adenosine(1518)/adenosine(1519) in 16S rRNA + 4 S-adenosyl-L-methionine = N(6)-dimethyladenosine(1518)/N(6)-dimethyladenosine(1519) in 16S rRNA + 4 S-adenosyl-L-homocysteine + 4 H(+)</text>
        <dbReference type="Rhea" id="RHEA:19609"/>
        <dbReference type="Rhea" id="RHEA-COMP:10232"/>
        <dbReference type="Rhea" id="RHEA-COMP:10233"/>
        <dbReference type="ChEBI" id="CHEBI:15378"/>
        <dbReference type="ChEBI" id="CHEBI:57856"/>
        <dbReference type="ChEBI" id="CHEBI:59789"/>
        <dbReference type="ChEBI" id="CHEBI:74411"/>
        <dbReference type="ChEBI" id="CHEBI:74493"/>
        <dbReference type="EC" id="2.1.1.182"/>
    </reaction>
</comment>
<dbReference type="GO" id="GO:0052908">
    <property type="term" value="F:16S rRNA (adenine(1518)-N(6)/adenine(1519)-N(6))-dimethyltransferase activity"/>
    <property type="evidence" value="ECO:0007669"/>
    <property type="project" value="UniProtKB-EC"/>
</dbReference>
<dbReference type="InterPro" id="IPR011530">
    <property type="entry name" value="rRNA_adenine_dimethylase"/>
</dbReference>
<keyword evidence="2 7" id="KW-0698">rRNA processing</keyword>
<gene>
    <name evidence="7" type="primary">rsmA</name>
    <name evidence="7" type="synonym">ksgA</name>
    <name evidence="10" type="ORF">A2Y75_08290</name>
</gene>
<dbReference type="GO" id="GO:0003723">
    <property type="term" value="F:RNA binding"/>
    <property type="evidence" value="ECO:0007669"/>
    <property type="project" value="UniProtKB-UniRule"/>
</dbReference>
<comment type="caution">
    <text evidence="10">The sequence shown here is derived from an EMBL/GenBank/DDBJ whole genome shotgun (WGS) entry which is preliminary data.</text>
</comment>
<dbReference type="HAMAP" id="MF_00607">
    <property type="entry name" value="16SrRNA_methyltr_A"/>
    <property type="match status" value="1"/>
</dbReference>
<evidence type="ECO:0000256" key="8">
    <source>
        <dbReference type="PROSITE-ProRule" id="PRU01026"/>
    </source>
</evidence>
<evidence type="ECO:0000256" key="5">
    <source>
        <dbReference type="ARBA" id="ARBA00022691"/>
    </source>
</evidence>
<comment type="subcellular location">
    <subcellularLocation>
        <location evidence="7">Cytoplasm</location>
    </subcellularLocation>
</comment>
<dbReference type="InterPro" id="IPR001737">
    <property type="entry name" value="KsgA/Erm"/>
</dbReference>
<dbReference type="Pfam" id="PF00398">
    <property type="entry name" value="RrnaAD"/>
    <property type="match status" value="1"/>
</dbReference>
<dbReference type="GO" id="GO:0005829">
    <property type="term" value="C:cytosol"/>
    <property type="evidence" value="ECO:0007669"/>
    <property type="project" value="TreeGrafter"/>
</dbReference>
<evidence type="ECO:0000256" key="1">
    <source>
        <dbReference type="ARBA" id="ARBA00022490"/>
    </source>
</evidence>
<reference evidence="10 11" key="1">
    <citation type="journal article" date="2016" name="Nat. Commun.">
        <title>Thousands of microbial genomes shed light on interconnected biogeochemical processes in an aquifer system.</title>
        <authorList>
            <person name="Anantharaman K."/>
            <person name="Brown C.T."/>
            <person name="Hug L.A."/>
            <person name="Sharon I."/>
            <person name="Castelle C.J."/>
            <person name="Probst A.J."/>
            <person name="Thomas B.C."/>
            <person name="Singh A."/>
            <person name="Wilkins M.J."/>
            <person name="Karaoz U."/>
            <person name="Brodie E.L."/>
            <person name="Williams K.H."/>
            <person name="Hubbard S.S."/>
            <person name="Banfield J.F."/>
        </authorList>
    </citation>
    <scope>NUCLEOTIDE SEQUENCE [LARGE SCALE GENOMIC DNA]</scope>
</reference>
<name>A0A1F2WLK5_9ACTN</name>
<feature type="binding site" evidence="7 8">
    <location>
        <position position="61"/>
    </location>
    <ligand>
        <name>S-adenosyl-L-methionine</name>
        <dbReference type="ChEBI" id="CHEBI:59789"/>
    </ligand>
</feature>
<keyword evidence="4 7" id="KW-0808">Transferase</keyword>
<feature type="binding site" evidence="7 8">
    <location>
        <position position="82"/>
    </location>
    <ligand>
        <name>S-adenosyl-L-methionine</name>
        <dbReference type="ChEBI" id="CHEBI:59789"/>
    </ligand>
</feature>
<dbReference type="PANTHER" id="PTHR11727:SF7">
    <property type="entry name" value="DIMETHYLADENOSINE TRANSFERASE-RELATED"/>
    <property type="match status" value="1"/>
</dbReference>
<dbReference type="InterPro" id="IPR020596">
    <property type="entry name" value="rRNA_Ade_Mease_Trfase_CS"/>
</dbReference>
<evidence type="ECO:0000259" key="9">
    <source>
        <dbReference type="SMART" id="SM00650"/>
    </source>
</evidence>
<feature type="binding site" evidence="7 8">
    <location>
        <position position="128"/>
    </location>
    <ligand>
        <name>S-adenosyl-L-methionine</name>
        <dbReference type="ChEBI" id="CHEBI:59789"/>
    </ligand>
</feature>